<evidence type="ECO:0000313" key="1">
    <source>
        <dbReference type="EMBL" id="TFY56792.1"/>
    </source>
</evidence>
<protein>
    <submittedName>
        <fullName evidence="1">Uncharacterized protein</fullName>
    </submittedName>
</protein>
<sequence length="78" mass="9038">MLAHVQYKPLNSVGLKERIIMCPFDFKGKPSNEQAWVSILIGWVMPDNKDAPEVLEEEIKLLWAYKAKDLKDTEARHI</sequence>
<evidence type="ECO:0000313" key="2">
    <source>
        <dbReference type="Proteomes" id="UP000298390"/>
    </source>
</evidence>
<accession>A0A4Y9Y3V5</accession>
<dbReference type="Proteomes" id="UP000298390">
    <property type="component" value="Unassembled WGS sequence"/>
</dbReference>
<reference evidence="1 2" key="1">
    <citation type="submission" date="2019-01" db="EMBL/GenBank/DDBJ databases">
        <title>Genome sequencing of the rare red list fungi Fomitopsis rosea.</title>
        <authorList>
            <person name="Buettner E."/>
            <person name="Kellner H."/>
        </authorList>
    </citation>
    <scope>NUCLEOTIDE SEQUENCE [LARGE SCALE GENOMIC DNA]</scope>
    <source>
        <strain evidence="1 2">DSM 105464</strain>
    </source>
</reference>
<dbReference type="EMBL" id="SEKV01000475">
    <property type="protein sequence ID" value="TFY56792.1"/>
    <property type="molecule type" value="Genomic_DNA"/>
</dbReference>
<name>A0A4Y9Y3V5_9APHY</name>
<gene>
    <name evidence="1" type="ORF">EVJ58_g7423</name>
</gene>
<comment type="caution">
    <text evidence="1">The sequence shown here is derived from an EMBL/GenBank/DDBJ whole genome shotgun (WGS) entry which is preliminary data.</text>
</comment>
<proteinExistence type="predicted"/>
<organism evidence="1 2">
    <name type="scientific">Rhodofomes roseus</name>
    <dbReference type="NCBI Taxonomy" id="34475"/>
    <lineage>
        <taxon>Eukaryota</taxon>
        <taxon>Fungi</taxon>
        <taxon>Dikarya</taxon>
        <taxon>Basidiomycota</taxon>
        <taxon>Agaricomycotina</taxon>
        <taxon>Agaricomycetes</taxon>
        <taxon>Polyporales</taxon>
        <taxon>Rhodofomes</taxon>
    </lineage>
</organism>
<dbReference type="AlphaFoldDB" id="A0A4Y9Y3V5"/>